<name>A0ABR2LBK9_9EUKA</name>
<proteinExistence type="predicted"/>
<evidence type="ECO:0000313" key="4">
    <source>
        <dbReference type="Proteomes" id="UP001470230"/>
    </source>
</evidence>
<dbReference type="Proteomes" id="UP001470230">
    <property type="component" value="Unassembled WGS sequence"/>
</dbReference>
<reference evidence="3 4" key="1">
    <citation type="submission" date="2024-04" db="EMBL/GenBank/DDBJ databases">
        <title>Tritrichomonas musculus Genome.</title>
        <authorList>
            <person name="Alves-Ferreira E."/>
            <person name="Grigg M."/>
            <person name="Lorenzi H."/>
            <person name="Galac M."/>
        </authorList>
    </citation>
    <scope>NUCLEOTIDE SEQUENCE [LARGE SCALE GENOMIC DNA]</scope>
    <source>
        <strain evidence="3 4">EAF2021</strain>
    </source>
</reference>
<feature type="compositionally biased region" description="Basic residues" evidence="2">
    <location>
        <begin position="156"/>
        <end position="166"/>
    </location>
</feature>
<keyword evidence="4" id="KW-1185">Reference proteome</keyword>
<keyword evidence="1" id="KW-0175">Coiled coil</keyword>
<organism evidence="3 4">
    <name type="scientific">Tritrichomonas musculus</name>
    <dbReference type="NCBI Taxonomy" id="1915356"/>
    <lineage>
        <taxon>Eukaryota</taxon>
        <taxon>Metamonada</taxon>
        <taxon>Parabasalia</taxon>
        <taxon>Tritrichomonadida</taxon>
        <taxon>Tritrichomonadidae</taxon>
        <taxon>Tritrichomonas</taxon>
    </lineage>
</organism>
<comment type="caution">
    <text evidence="3">The sequence shown here is derived from an EMBL/GenBank/DDBJ whole genome shotgun (WGS) entry which is preliminary data.</text>
</comment>
<evidence type="ECO:0000313" key="3">
    <source>
        <dbReference type="EMBL" id="KAK8900182.1"/>
    </source>
</evidence>
<dbReference type="EMBL" id="JAPFFF010000001">
    <property type="protein sequence ID" value="KAK8900182.1"/>
    <property type="molecule type" value="Genomic_DNA"/>
</dbReference>
<evidence type="ECO:0000256" key="2">
    <source>
        <dbReference type="SAM" id="MobiDB-lite"/>
    </source>
</evidence>
<gene>
    <name evidence="3" type="ORF">M9Y10_002505</name>
</gene>
<sequence length="175" mass="20473">MLQKLIDDMKTKIQRIRIPTLFREEIEKYVAKKIDSEKEKLQKQNLEYENKIKIMEAEIQKLKIQMQGKKAITGTKLAILIQRICNGNKFGNTLQKMTELTMKGKLDKVDKTLSSIKAIDDYAQRLWKRMDKSIKAKTILQNMNFFTNNGIEYQSSKKKKKKKKKKDAACLAKIT</sequence>
<feature type="coiled-coil region" evidence="1">
    <location>
        <begin position="31"/>
        <end position="72"/>
    </location>
</feature>
<accession>A0ABR2LBK9</accession>
<evidence type="ECO:0000256" key="1">
    <source>
        <dbReference type="SAM" id="Coils"/>
    </source>
</evidence>
<protein>
    <submittedName>
        <fullName evidence="3">Uncharacterized protein</fullName>
    </submittedName>
</protein>
<feature type="region of interest" description="Disordered" evidence="2">
    <location>
        <begin position="156"/>
        <end position="175"/>
    </location>
</feature>